<dbReference type="InterPro" id="IPR016040">
    <property type="entry name" value="NAD(P)-bd_dom"/>
</dbReference>
<dbReference type="NCBIfam" id="TIGR04180">
    <property type="entry name" value="EDH_00030"/>
    <property type="match status" value="1"/>
</dbReference>
<dbReference type="EMBL" id="FOYM01000002">
    <property type="protein sequence ID" value="SFQ96901.1"/>
    <property type="molecule type" value="Genomic_DNA"/>
</dbReference>
<dbReference type="InterPro" id="IPR020904">
    <property type="entry name" value="Sc_DH/Rdtase_CS"/>
</dbReference>
<evidence type="ECO:0000313" key="2">
    <source>
        <dbReference type="EMBL" id="SFQ96901.1"/>
    </source>
</evidence>
<dbReference type="RefSeq" id="WP_092481757.1">
    <property type="nucleotide sequence ID" value="NZ_FOYM01000002.1"/>
</dbReference>
<organism evidence="2 3">
    <name type="scientific">Desulfoscipio geothermicus DSM 3669</name>
    <dbReference type="NCBI Taxonomy" id="1121426"/>
    <lineage>
        <taxon>Bacteria</taxon>
        <taxon>Bacillati</taxon>
        <taxon>Bacillota</taxon>
        <taxon>Clostridia</taxon>
        <taxon>Eubacteriales</taxon>
        <taxon>Desulfallaceae</taxon>
        <taxon>Desulfoscipio</taxon>
    </lineage>
</organism>
<dbReference type="InterPro" id="IPR026390">
    <property type="entry name" value="LegB-like"/>
</dbReference>
<dbReference type="InterPro" id="IPR045869">
    <property type="entry name" value="Arna-like_SDR_e"/>
</dbReference>
<evidence type="ECO:0000259" key="1">
    <source>
        <dbReference type="Pfam" id="PF16363"/>
    </source>
</evidence>
<dbReference type="InterPro" id="IPR036291">
    <property type="entry name" value="NAD(P)-bd_dom_sf"/>
</dbReference>
<dbReference type="STRING" id="39060.SAMN05660706_10281"/>
<name>A0A1I6CUX3_9FIRM</name>
<dbReference type="PROSITE" id="PS00061">
    <property type="entry name" value="ADH_SHORT"/>
    <property type="match status" value="1"/>
</dbReference>
<sequence>MKYKILVTGAAGFIGSHLVEELVKQGNYVRALVRYNSRNEWGWLQTLPCLTDIEIHTGDIRDYDSVRNAVRDVEVVFHLAALIGIPYSYISPLAYIKTNIEGTYNILQAAREEGVRRVVHTSTSEVYGTARYVPINEEHPLQAQSPYAATKIAADQLALSFHRSFGLQVVVVRPFNTFGPRQSARAVIPTIITQVLAGARVIRLGNLNPTRDFNYVRDTVSGMITVGLSDRTLGQVVNVGSGREVSIGELVRHIENVVGRDIFVEQEEDRVRPVDSEVERLLCDNRRAYELSGWAPRYTLEEGLSETVDWLRENLYLYKPELYNV</sequence>
<dbReference type="Proteomes" id="UP000199584">
    <property type="component" value="Unassembled WGS sequence"/>
</dbReference>
<dbReference type="OrthoDB" id="244102at2"/>
<dbReference type="Pfam" id="PF16363">
    <property type="entry name" value="GDP_Man_Dehyd"/>
    <property type="match status" value="1"/>
</dbReference>
<accession>A0A1I6CUX3</accession>
<keyword evidence="3" id="KW-1185">Reference proteome</keyword>
<dbReference type="GO" id="GO:0016831">
    <property type="term" value="F:carboxy-lyase activity"/>
    <property type="evidence" value="ECO:0007669"/>
    <property type="project" value="InterPro"/>
</dbReference>
<evidence type="ECO:0000313" key="3">
    <source>
        <dbReference type="Proteomes" id="UP000199584"/>
    </source>
</evidence>
<reference evidence="3" key="1">
    <citation type="submission" date="2016-10" db="EMBL/GenBank/DDBJ databases">
        <authorList>
            <person name="Varghese N."/>
            <person name="Submissions S."/>
        </authorList>
    </citation>
    <scope>NUCLEOTIDE SEQUENCE [LARGE SCALE GENOMIC DNA]</scope>
    <source>
        <strain evidence="3">DSM 3669</strain>
    </source>
</reference>
<dbReference type="SUPFAM" id="SSF51735">
    <property type="entry name" value="NAD(P)-binding Rossmann-fold domains"/>
    <property type="match status" value="1"/>
</dbReference>
<protein>
    <submittedName>
        <fullName evidence="2">dTDP-glucose 4,6-dehydratase</fullName>
    </submittedName>
</protein>
<dbReference type="CDD" id="cd05257">
    <property type="entry name" value="Arna_like_SDR_e"/>
    <property type="match status" value="1"/>
</dbReference>
<proteinExistence type="predicted"/>
<gene>
    <name evidence="2" type="ORF">SAMN05660706_10281</name>
</gene>
<dbReference type="Gene3D" id="3.40.50.720">
    <property type="entry name" value="NAD(P)-binding Rossmann-like Domain"/>
    <property type="match status" value="1"/>
</dbReference>
<feature type="domain" description="NAD(P)-binding" evidence="1">
    <location>
        <begin position="6"/>
        <end position="307"/>
    </location>
</feature>
<dbReference type="PANTHER" id="PTHR43000">
    <property type="entry name" value="DTDP-D-GLUCOSE 4,6-DEHYDRATASE-RELATED"/>
    <property type="match status" value="1"/>
</dbReference>
<dbReference type="AlphaFoldDB" id="A0A1I6CUX3"/>